<evidence type="ECO:0000256" key="2">
    <source>
        <dbReference type="ARBA" id="ARBA00023274"/>
    </source>
</evidence>
<comment type="caution">
    <text evidence="5">The sequence shown here is derived from an EMBL/GenBank/DDBJ whole genome shotgun (WGS) entry which is preliminary data.</text>
</comment>
<evidence type="ECO:0000256" key="4">
    <source>
        <dbReference type="SAM" id="MobiDB-lite"/>
    </source>
</evidence>
<dbReference type="SUPFAM" id="SSF54565">
    <property type="entry name" value="Ribosomal protein S16"/>
    <property type="match status" value="1"/>
</dbReference>
<dbReference type="AlphaFoldDB" id="A0A846MQG0"/>
<evidence type="ECO:0000256" key="3">
    <source>
        <dbReference type="HAMAP-Rule" id="MF_00385"/>
    </source>
</evidence>
<feature type="compositionally biased region" description="Basic and acidic residues" evidence="4">
    <location>
        <begin position="144"/>
        <end position="155"/>
    </location>
</feature>
<dbReference type="Pfam" id="PF00886">
    <property type="entry name" value="Ribosomal_S16"/>
    <property type="match status" value="1"/>
</dbReference>
<name>A0A846MQG0_9BACT</name>
<dbReference type="RefSeq" id="WP_166918971.1">
    <property type="nucleotide sequence ID" value="NZ_JAASRN010000002.1"/>
</dbReference>
<dbReference type="NCBIfam" id="TIGR00002">
    <property type="entry name" value="S16"/>
    <property type="match status" value="1"/>
</dbReference>
<accession>A0A846MQG0</accession>
<organism evidence="5 6">
    <name type="scientific">Thermonema lapsum</name>
    <dbReference type="NCBI Taxonomy" id="28195"/>
    <lineage>
        <taxon>Bacteria</taxon>
        <taxon>Pseudomonadati</taxon>
        <taxon>Bacteroidota</taxon>
        <taxon>Cytophagia</taxon>
        <taxon>Cytophagales</taxon>
        <taxon>Thermonemataceae</taxon>
        <taxon>Thermonema</taxon>
    </lineage>
</organism>
<dbReference type="InterPro" id="IPR000307">
    <property type="entry name" value="Ribosomal_bS16"/>
</dbReference>
<dbReference type="InterPro" id="IPR020592">
    <property type="entry name" value="Ribosomal_bS16_CS"/>
</dbReference>
<gene>
    <name evidence="3" type="primary">rpsP</name>
    <name evidence="5" type="ORF">FHS56_001208</name>
</gene>
<dbReference type="Proteomes" id="UP000537126">
    <property type="component" value="Unassembled WGS sequence"/>
</dbReference>
<comment type="similarity">
    <text evidence="3">Belongs to the bacterial ribosomal protein bS16 family.</text>
</comment>
<dbReference type="GO" id="GO:0006412">
    <property type="term" value="P:translation"/>
    <property type="evidence" value="ECO:0007669"/>
    <property type="project" value="UniProtKB-UniRule"/>
</dbReference>
<evidence type="ECO:0000256" key="1">
    <source>
        <dbReference type="ARBA" id="ARBA00022980"/>
    </source>
</evidence>
<dbReference type="GO" id="GO:0015935">
    <property type="term" value="C:small ribosomal subunit"/>
    <property type="evidence" value="ECO:0007669"/>
    <property type="project" value="TreeGrafter"/>
</dbReference>
<dbReference type="PROSITE" id="PS00732">
    <property type="entry name" value="RIBOSOMAL_S16"/>
    <property type="match status" value="1"/>
</dbReference>
<dbReference type="HAMAP" id="MF_00385">
    <property type="entry name" value="Ribosomal_bS16"/>
    <property type="match status" value="1"/>
</dbReference>
<evidence type="ECO:0000313" key="5">
    <source>
        <dbReference type="EMBL" id="NIK73695.1"/>
    </source>
</evidence>
<feature type="region of interest" description="Disordered" evidence="4">
    <location>
        <begin position="144"/>
        <end position="170"/>
    </location>
</feature>
<dbReference type="PANTHER" id="PTHR12919">
    <property type="entry name" value="30S RIBOSOMAL PROTEIN S16"/>
    <property type="match status" value="1"/>
</dbReference>
<keyword evidence="1 3" id="KW-0689">Ribosomal protein</keyword>
<dbReference type="Gene3D" id="3.30.1320.10">
    <property type="match status" value="1"/>
</dbReference>
<dbReference type="GO" id="GO:0005737">
    <property type="term" value="C:cytoplasm"/>
    <property type="evidence" value="ECO:0007669"/>
    <property type="project" value="UniProtKB-ARBA"/>
</dbReference>
<dbReference type="PANTHER" id="PTHR12919:SF20">
    <property type="entry name" value="SMALL RIBOSOMAL SUBUNIT PROTEIN BS16M"/>
    <property type="match status" value="1"/>
</dbReference>
<dbReference type="InterPro" id="IPR023803">
    <property type="entry name" value="Ribosomal_bS16_dom_sf"/>
</dbReference>
<evidence type="ECO:0000313" key="6">
    <source>
        <dbReference type="Proteomes" id="UP000537126"/>
    </source>
</evidence>
<proteinExistence type="inferred from homology"/>
<keyword evidence="6" id="KW-1185">Reference proteome</keyword>
<keyword evidence="2 3" id="KW-0687">Ribonucleoprotein</keyword>
<dbReference type="EMBL" id="JAASRN010000002">
    <property type="protein sequence ID" value="NIK73695.1"/>
    <property type="molecule type" value="Genomic_DNA"/>
</dbReference>
<reference evidence="5 6" key="1">
    <citation type="submission" date="2020-03" db="EMBL/GenBank/DDBJ databases">
        <title>Genomic Encyclopedia of Type Strains, Phase IV (KMG-IV): sequencing the most valuable type-strain genomes for metagenomic binning, comparative biology and taxonomic classification.</title>
        <authorList>
            <person name="Goeker M."/>
        </authorList>
    </citation>
    <scope>NUCLEOTIDE SEQUENCE [LARGE SCALE GENOMIC DNA]</scope>
    <source>
        <strain evidence="5 6">DSM 5718</strain>
    </source>
</reference>
<sequence>MAVRIRLARRGRKKKPMYDVVVADSRAPRDGKFIEKVGRYNPLTDPATIILDDERILDWLLKGAQPTETVRRMLKYRGILLRKHLEVGVRKGAITREEADKRYQEWLKTKEAKIEGKKARLAQQKEAAKKAQLEAEAKIREERAKAVEAKRKAAEQEAAASEESNENQAE</sequence>
<dbReference type="GO" id="GO:0003735">
    <property type="term" value="F:structural constituent of ribosome"/>
    <property type="evidence" value="ECO:0007669"/>
    <property type="project" value="InterPro"/>
</dbReference>
<protein>
    <recommendedName>
        <fullName evidence="3">Small ribosomal subunit protein bS16</fullName>
    </recommendedName>
</protein>
<dbReference type="NCBIfam" id="NF011094">
    <property type="entry name" value="PRK14521.1"/>
    <property type="match status" value="1"/>
</dbReference>